<dbReference type="EMBL" id="CP002779">
    <property type="protein sequence ID" value="AEH25485.1"/>
    <property type="molecule type" value="Genomic_DNA"/>
</dbReference>
<dbReference type="KEGG" id="pya:PYCH_18300"/>
<dbReference type="SUPFAM" id="SSF51695">
    <property type="entry name" value="PLC-like phosphodiesterases"/>
    <property type="match status" value="1"/>
</dbReference>
<dbReference type="Pfam" id="PF03009">
    <property type="entry name" value="GDPD"/>
    <property type="match status" value="1"/>
</dbReference>
<dbReference type="OrthoDB" id="19020at2157"/>
<protein>
    <submittedName>
        <fullName evidence="2">Glycerophosphoryl diester phosphodiesterase</fullName>
    </submittedName>
</protein>
<dbReference type="Proteomes" id="UP000008386">
    <property type="component" value="Chromosome"/>
</dbReference>
<dbReference type="CDD" id="cd08568">
    <property type="entry name" value="GDPD_TmGDE_like"/>
    <property type="match status" value="1"/>
</dbReference>
<dbReference type="GO" id="GO:0006629">
    <property type="term" value="P:lipid metabolic process"/>
    <property type="evidence" value="ECO:0007669"/>
    <property type="project" value="InterPro"/>
</dbReference>
<dbReference type="GO" id="GO:0008081">
    <property type="term" value="F:phosphoric diester hydrolase activity"/>
    <property type="evidence" value="ECO:0007669"/>
    <property type="project" value="InterPro"/>
</dbReference>
<dbReference type="GeneID" id="10838391"/>
<dbReference type="PROSITE" id="PS51704">
    <property type="entry name" value="GP_PDE"/>
    <property type="match status" value="1"/>
</dbReference>
<organism evidence="2 3">
    <name type="scientific">Pyrococcus yayanosii (strain CH1 / JCM 16557)</name>
    <dbReference type="NCBI Taxonomy" id="529709"/>
    <lineage>
        <taxon>Archaea</taxon>
        <taxon>Methanobacteriati</taxon>
        <taxon>Methanobacteriota</taxon>
        <taxon>Thermococci</taxon>
        <taxon>Thermococcales</taxon>
        <taxon>Thermococcaceae</taxon>
        <taxon>Pyrococcus</taxon>
    </lineage>
</organism>
<keyword evidence="3" id="KW-1185">Reference proteome</keyword>
<dbReference type="InterPro" id="IPR030395">
    <property type="entry name" value="GP_PDE_dom"/>
</dbReference>
<dbReference type="PROSITE" id="PS50007">
    <property type="entry name" value="PIPLC_X_DOMAIN"/>
    <property type="match status" value="1"/>
</dbReference>
<dbReference type="InterPro" id="IPR017946">
    <property type="entry name" value="PLC-like_Pdiesterase_TIM-brl"/>
</dbReference>
<dbReference type="STRING" id="529709.PYCH_18300"/>
<dbReference type="RefSeq" id="WP_013906541.1">
    <property type="nucleotide sequence ID" value="NC_015680.1"/>
</dbReference>
<gene>
    <name evidence="2" type="ordered locus">PYCH_18300</name>
</gene>
<dbReference type="PANTHER" id="PTHR46211:SF14">
    <property type="entry name" value="GLYCEROPHOSPHODIESTER PHOSPHODIESTERASE"/>
    <property type="match status" value="1"/>
</dbReference>
<proteinExistence type="predicted"/>
<sequence length="249" mass="28793">MYWKRNDVIVLGHRGYMSRYPENTLLAFQKALEAGADGIELDVWLTRDGNVIIMHDETIDRTSNMRGRQKGMTLEELKKAELGMGQRIPTLEEVFGLLPKNVLVNIELKDPDAAEKVAGIVRENNPERIMISSFHIEALRRYRKYDRDTIMGLLIDREDIVPLIPKLKEELNLWSVNVPMEAIPIIGFERTAKAIAWARSLDLRVVLWTENDELFYTNDNLARLKGMFEVVIANDVERIIEYLKELGLR</sequence>
<reference evidence="2 3" key="1">
    <citation type="journal article" date="2011" name="J. Bacteriol.">
        <title>Complete genome sequence of the obligate piezophilic hyperthermophilic archaeon Pyrococcus yayanosii CH1.</title>
        <authorList>
            <person name="Jun X."/>
            <person name="Lupeng L."/>
            <person name="Minjuan X."/>
            <person name="Oger P."/>
            <person name="Fengping W."/>
            <person name="Jebbar M."/>
            <person name="Xiang X."/>
        </authorList>
    </citation>
    <scope>NUCLEOTIDE SEQUENCE [LARGE SCALE GENOMIC DNA]</scope>
    <source>
        <strain evidence="3">CH1 / JCM 16557</strain>
    </source>
</reference>
<evidence type="ECO:0000313" key="3">
    <source>
        <dbReference type="Proteomes" id="UP000008386"/>
    </source>
</evidence>
<feature type="domain" description="GP-PDE" evidence="1">
    <location>
        <begin position="8"/>
        <end position="249"/>
    </location>
</feature>
<dbReference type="eggNOG" id="arCOG00701">
    <property type="taxonomic scope" value="Archaea"/>
</dbReference>
<dbReference type="HOGENOM" id="CLU_030006_3_5_2"/>
<dbReference type="Gene3D" id="3.20.20.190">
    <property type="entry name" value="Phosphatidylinositol (PI) phosphodiesterase"/>
    <property type="match status" value="1"/>
</dbReference>
<evidence type="ECO:0000313" key="2">
    <source>
        <dbReference type="EMBL" id="AEH25485.1"/>
    </source>
</evidence>
<evidence type="ECO:0000259" key="1">
    <source>
        <dbReference type="PROSITE" id="PS51704"/>
    </source>
</evidence>
<accession>F8AI20</accession>
<dbReference type="AlphaFoldDB" id="F8AI20"/>
<dbReference type="PANTHER" id="PTHR46211">
    <property type="entry name" value="GLYCEROPHOSPHORYL DIESTER PHOSPHODIESTERASE"/>
    <property type="match status" value="1"/>
</dbReference>
<name>F8AI20_PYRYC</name>